<sequence length="493" mass="53185">MSSKSGDVPTLIITGAHPKLYNHDLAPTAPEGRTWGIFSLFAMWMSDVHSVGGYTFAASLFFLGLTGWQVLISMTVGITAVYFLMNLIGRPSQRYGIPFPVMARVSFGVMGANLAATVRGVVGIVWYGVQTYFASKAVQVLIVTLVPSAADLTHNSIIGLSTLAWFSFLFMWLFQLVIFLSGMERIRRFIDFCGPVVYVVMFALAIWMLWQTGFSSLSLQLSSPPASNAATIGVMANAAMLIVAYFSALLLNFGDFARFAKDEDAMRMGNLLGLPVNFLVFSIITVIVTAGTLKVFGEAIMDPVLIVEKIGSPIIVIVGSITFIVATMGINIVANFVSPAYDISNLNPERIDFRMGGLITSILSVLVCPWLFVASPSAITLFVSIFGSTLGPMFGIMIADYYLVKKQIVTVEDLYTMSSTGAFNYEGGWNHRALIALGLSGTLSIGLSLLGAYGLIFNVGDWGWLIGASVGGLIYWALSKEKRPVSVIVGAGE</sequence>
<evidence type="ECO:0000313" key="7">
    <source>
        <dbReference type="EMBL" id="TFV35694.1"/>
    </source>
</evidence>
<feature type="transmembrane region" description="Helical" evidence="6">
    <location>
        <begin position="230"/>
        <end position="251"/>
    </location>
</feature>
<dbReference type="GO" id="GO:0005886">
    <property type="term" value="C:plasma membrane"/>
    <property type="evidence" value="ECO:0007669"/>
    <property type="project" value="TreeGrafter"/>
</dbReference>
<keyword evidence="3 6" id="KW-0812">Transmembrane</keyword>
<organism evidence="7 8">
    <name type="scientific">Bradyrhizobium frederickii</name>
    <dbReference type="NCBI Taxonomy" id="2560054"/>
    <lineage>
        <taxon>Bacteria</taxon>
        <taxon>Pseudomonadati</taxon>
        <taxon>Pseudomonadota</taxon>
        <taxon>Alphaproteobacteria</taxon>
        <taxon>Hyphomicrobiales</taxon>
        <taxon>Nitrobacteraceae</taxon>
        <taxon>Bradyrhizobium</taxon>
    </lineage>
</organism>
<dbReference type="CDD" id="cd11555">
    <property type="entry name" value="SLC-NCS1sbd_u1"/>
    <property type="match status" value="1"/>
</dbReference>
<evidence type="ECO:0000313" key="8">
    <source>
        <dbReference type="Proteomes" id="UP000298225"/>
    </source>
</evidence>
<feature type="transmembrane region" description="Helical" evidence="6">
    <location>
        <begin position="433"/>
        <end position="456"/>
    </location>
</feature>
<evidence type="ECO:0000256" key="3">
    <source>
        <dbReference type="ARBA" id="ARBA00022692"/>
    </source>
</evidence>
<evidence type="ECO:0000256" key="2">
    <source>
        <dbReference type="ARBA" id="ARBA00008974"/>
    </source>
</evidence>
<feature type="transmembrane region" description="Helical" evidence="6">
    <location>
        <begin position="313"/>
        <end position="334"/>
    </location>
</feature>
<keyword evidence="4 6" id="KW-1133">Transmembrane helix</keyword>
<feature type="transmembrane region" description="Helical" evidence="6">
    <location>
        <begin position="157"/>
        <end position="180"/>
    </location>
</feature>
<feature type="transmembrane region" description="Helical" evidence="6">
    <location>
        <begin position="379"/>
        <end position="404"/>
    </location>
</feature>
<proteinExistence type="inferred from homology"/>
<dbReference type="Gene3D" id="1.10.4160.10">
    <property type="entry name" value="Hydantoin permease"/>
    <property type="match status" value="1"/>
</dbReference>
<dbReference type="PANTHER" id="PTHR30618:SF6">
    <property type="entry name" value="NCS1 FAMILY NUCLEOBASE:CATION SYMPORTER-1"/>
    <property type="match status" value="1"/>
</dbReference>
<feature type="transmembrane region" description="Helical" evidence="6">
    <location>
        <begin position="355"/>
        <end position="373"/>
    </location>
</feature>
<protein>
    <submittedName>
        <fullName evidence="7">NCS1 family nucleobase:cation symporter-1</fullName>
    </submittedName>
</protein>
<name>A0A4Y9L0F3_9BRAD</name>
<dbReference type="EMBL" id="SPQU01000013">
    <property type="protein sequence ID" value="TFV35694.1"/>
    <property type="molecule type" value="Genomic_DNA"/>
</dbReference>
<accession>A0A4Y9L0F3</accession>
<feature type="transmembrane region" description="Helical" evidence="6">
    <location>
        <begin position="54"/>
        <end position="84"/>
    </location>
</feature>
<gene>
    <name evidence="7" type="ORF">E4K66_25610</name>
</gene>
<reference evidence="7 8" key="1">
    <citation type="submission" date="2019-03" db="EMBL/GenBank/DDBJ databases">
        <title>Bradyrhizobium strains diversity isolated from Chamaecrista fasciculata.</title>
        <authorList>
            <person name="Urquiaga M.C.O."/>
            <person name="Hungria M."/>
            <person name="Delamuta J.R.M."/>
        </authorList>
    </citation>
    <scope>NUCLEOTIDE SEQUENCE [LARGE SCALE GENOMIC DNA]</scope>
    <source>
        <strain evidence="7 8">CNPSo 3424</strain>
    </source>
</reference>
<dbReference type="OrthoDB" id="9780088at2"/>
<evidence type="ECO:0000256" key="6">
    <source>
        <dbReference type="SAM" id="Phobius"/>
    </source>
</evidence>
<evidence type="ECO:0000256" key="5">
    <source>
        <dbReference type="ARBA" id="ARBA00023136"/>
    </source>
</evidence>
<comment type="subcellular location">
    <subcellularLocation>
        <location evidence="1">Membrane</location>
        <topology evidence="1">Multi-pass membrane protein</topology>
    </subcellularLocation>
</comment>
<feature type="transmembrane region" description="Helical" evidence="6">
    <location>
        <begin position="271"/>
        <end position="293"/>
    </location>
</feature>
<dbReference type="InterPro" id="IPR045225">
    <property type="entry name" value="Uracil/uridine/allantoin_perm"/>
</dbReference>
<evidence type="ECO:0000256" key="4">
    <source>
        <dbReference type="ARBA" id="ARBA00022989"/>
    </source>
</evidence>
<evidence type="ECO:0000256" key="1">
    <source>
        <dbReference type="ARBA" id="ARBA00004141"/>
    </source>
</evidence>
<dbReference type="PANTHER" id="PTHR30618">
    <property type="entry name" value="NCS1 FAMILY PURINE/PYRIMIDINE TRANSPORTER"/>
    <property type="match status" value="1"/>
</dbReference>
<keyword evidence="5 6" id="KW-0472">Membrane</keyword>
<dbReference type="GO" id="GO:0015205">
    <property type="term" value="F:nucleobase transmembrane transporter activity"/>
    <property type="evidence" value="ECO:0007669"/>
    <property type="project" value="TreeGrafter"/>
</dbReference>
<dbReference type="InterPro" id="IPR001248">
    <property type="entry name" value="Pur-cyt_permease"/>
</dbReference>
<feature type="transmembrane region" description="Helical" evidence="6">
    <location>
        <begin position="105"/>
        <end position="129"/>
    </location>
</feature>
<keyword evidence="8" id="KW-1185">Reference proteome</keyword>
<comment type="similarity">
    <text evidence="2">Belongs to the purine-cytosine permease (2.A.39) family.</text>
</comment>
<feature type="transmembrane region" description="Helical" evidence="6">
    <location>
        <begin position="192"/>
        <end position="210"/>
    </location>
</feature>
<dbReference type="RefSeq" id="WP_126257663.1">
    <property type="nucleotide sequence ID" value="NZ_SPQU01000013.1"/>
</dbReference>
<dbReference type="Proteomes" id="UP000298225">
    <property type="component" value="Unassembled WGS sequence"/>
</dbReference>
<feature type="transmembrane region" description="Helical" evidence="6">
    <location>
        <begin position="462"/>
        <end position="478"/>
    </location>
</feature>
<dbReference type="Pfam" id="PF02133">
    <property type="entry name" value="Transp_cyt_pur"/>
    <property type="match status" value="1"/>
</dbReference>
<comment type="caution">
    <text evidence="7">The sequence shown here is derived from an EMBL/GenBank/DDBJ whole genome shotgun (WGS) entry which is preliminary data.</text>
</comment>
<dbReference type="AlphaFoldDB" id="A0A4Y9L0F3"/>